<dbReference type="Pfam" id="PF17200">
    <property type="entry name" value="sCache_2"/>
    <property type="match status" value="1"/>
</dbReference>
<dbReference type="Pfam" id="PF00672">
    <property type="entry name" value="HAMP"/>
    <property type="match status" value="1"/>
</dbReference>
<dbReference type="GO" id="GO:0006935">
    <property type="term" value="P:chemotaxis"/>
    <property type="evidence" value="ECO:0007669"/>
    <property type="project" value="UniProtKB-KW"/>
</dbReference>
<dbReference type="InterPro" id="IPR033480">
    <property type="entry name" value="sCache_2"/>
</dbReference>
<sequence length="602" mass="65039">MSNIRISTQLFCLVFGLIAAFSIVQFVQNRATSESLRQERYDLLTSQTQSAISILQYYYDLAQAGEMPEEEARAEAYKTISNIRFEPDGYFFGFDKDTTMILHANPSTVGKNFKGAADKRGYPFADEMMTKAADGGGITVYHWPKLGSPEDVVFPKASYNAKFAPWDIVLGTGVYTDDLNAQIWANQMQSITAGIIVLILGLVAAYFLIRGITNPLAKVHSAMQAIVEENTDVEVPHTEMQNEVGMMARATQVFKEKVIERQQLTKAKVEQDALLNSERENNTNATKAEAARQANVVKTIGAALAQLADGDLSTRCSALGGEYETLRQNFNNAMEKLEVAMSNIHQKGSDLDATFSAISHSSSEMSTRTESQAANLEETSAALTELTESVSSAAADAKNVANRVDEVSTDAARSNEVVDKAISAMSSIEQSSAEISKVISVIDEIAFQTNLLALNAGVEAARAGEAGLGFAVVAQEVRELAQRSAAAAKEIKGQIQQSTSQVNQGVGLVGQAGEALKRIAEQINEANQLVAKISVSATEQSTTLHAISESVNEIDYGTQRNAAMAEELTATAGGLAQDTSELMSMIQQFKLTEKREELRMAS</sequence>
<dbReference type="Proteomes" id="UP000038011">
    <property type="component" value="Unassembled WGS sequence"/>
</dbReference>
<dbReference type="PROSITE" id="PS50111">
    <property type="entry name" value="CHEMOTAXIS_TRANSDUC_2"/>
    <property type="match status" value="1"/>
</dbReference>
<dbReference type="GO" id="GO:0007165">
    <property type="term" value="P:signal transduction"/>
    <property type="evidence" value="ECO:0007669"/>
    <property type="project" value="UniProtKB-KW"/>
</dbReference>
<dbReference type="GO" id="GO:0004888">
    <property type="term" value="F:transmembrane signaling receptor activity"/>
    <property type="evidence" value="ECO:0007669"/>
    <property type="project" value="InterPro"/>
</dbReference>
<keyword evidence="13" id="KW-1185">Reference proteome</keyword>
<keyword evidence="6 9" id="KW-0472">Membrane</keyword>
<dbReference type="STRING" id="1514904.SU32_03920"/>
<dbReference type="Gene3D" id="6.10.340.10">
    <property type="match status" value="1"/>
</dbReference>
<accession>A0A0M9GPN5</accession>
<dbReference type="SUPFAM" id="SSF58104">
    <property type="entry name" value="Methyl-accepting chemotaxis protein (MCP) signaling domain"/>
    <property type="match status" value="1"/>
</dbReference>
<evidence type="ECO:0000256" key="8">
    <source>
        <dbReference type="PROSITE-ProRule" id="PRU00284"/>
    </source>
</evidence>
<dbReference type="EMBL" id="JXMU01000003">
    <property type="protein sequence ID" value="KPB02459.1"/>
    <property type="molecule type" value="Genomic_DNA"/>
</dbReference>
<dbReference type="Gene3D" id="1.10.287.950">
    <property type="entry name" value="Methyl-accepting chemotaxis protein"/>
    <property type="match status" value="1"/>
</dbReference>
<evidence type="ECO:0000256" key="5">
    <source>
        <dbReference type="ARBA" id="ARBA00022989"/>
    </source>
</evidence>
<organism evidence="12 13">
    <name type="scientific">Ahrensia marina</name>
    <dbReference type="NCBI Taxonomy" id="1514904"/>
    <lineage>
        <taxon>Bacteria</taxon>
        <taxon>Pseudomonadati</taxon>
        <taxon>Pseudomonadota</taxon>
        <taxon>Alphaproteobacteria</taxon>
        <taxon>Hyphomicrobiales</taxon>
        <taxon>Ahrensiaceae</taxon>
        <taxon>Ahrensia</taxon>
    </lineage>
</organism>
<evidence type="ECO:0000256" key="3">
    <source>
        <dbReference type="ARBA" id="ARBA00022500"/>
    </source>
</evidence>
<proteinExistence type="inferred from homology"/>
<comment type="caution">
    <text evidence="12">The sequence shown here is derived from an EMBL/GenBank/DDBJ whole genome shotgun (WGS) entry which is preliminary data.</text>
</comment>
<dbReference type="PROSITE" id="PS50885">
    <property type="entry name" value="HAMP"/>
    <property type="match status" value="2"/>
</dbReference>
<protein>
    <submittedName>
        <fullName evidence="12">Chemotaxis protein</fullName>
    </submittedName>
</protein>
<evidence type="ECO:0000256" key="1">
    <source>
        <dbReference type="ARBA" id="ARBA00004651"/>
    </source>
</evidence>
<evidence type="ECO:0000256" key="4">
    <source>
        <dbReference type="ARBA" id="ARBA00022692"/>
    </source>
</evidence>
<dbReference type="GO" id="GO:0005886">
    <property type="term" value="C:plasma membrane"/>
    <property type="evidence" value="ECO:0007669"/>
    <property type="project" value="UniProtKB-SubCell"/>
</dbReference>
<evidence type="ECO:0000313" key="12">
    <source>
        <dbReference type="EMBL" id="KPB02459.1"/>
    </source>
</evidence>
<evidence type="ECO:0000259" key="10">
    <source>
        <dbReference type="PROSITE" id="PS50111"/>
    </source>
</evidence>
<dbReference type="PATRIC" id="fig|1514904.3.peg.2497"/>
<dbReference type="InterPro" id="IPR004090">
    <property type="entry name" value="Chemotax_Me-accpt_rcpt"/>
</dbReference>
<keyword evidence="2" id="KW-1003">Cell membrane</keyword>
<dbReference type="InterPro" id="IPR051310">
    <property type="entry name" value="MCP_chemotaxis"/>
</dbReference>
<gene>
    <name evidence="12" type="ORF">SU32_03920</name>
</gene>
<evidence type="ECO:0000256" key="7">
    <source>
        <dbReference type="ARBA" id="ARBA00029447"/>
    </source>
</evidence>
<comment type="subcellular location">
    <subcellularLocation>
        <location evidence="1">Cell membrane</location>
        <topology evidence="1">Multi-pass membrane protein</topology>
    </subcellularLocation>
</comment>
<feature type="domain" description="Methyl-accepting transducer" evidence="10">
    <location>
        <begin position="347"/>
        <end position="576"/>
    </location>
</feature>
<dbReference type="AlphaFoldDB" id="A0A0M9GPN5"/>
<comment type="similarity">
    <text evidence="7">Belongs to the methyl-accepting chemotaxis (MCP) protein family.</text>
</comment>
<dbReference type="Gene3D" id="3.30.450.20">
    <property type="entry name" value="PAS domain"/>
    <property type="match status" value="1"/>
</dbReference>
<dbReference type="Pfam" id="PF00015">
    <property type="entry name" value="MCPsignal"/>
    <property type="match status" value="1"/>
</dbReference>
<evidence type="ECO:0000259" key="11">
    <source>
        <dbReference type="PROSITE" id="PS50885"/>
    </source>
</evidence>
<keyword evidence="3" id="KW-0145">Chemotaxis</keyword>
<dbReference type="SMART" id="SM00304">
    <property type="entry name" value="HAMP"/>
    <property type="match status" value="2"/>
</dbReference>
<feature type="domain" description="HAMP" evidence="11">
    <location>
        <begin position="210"/>
        <end position="263"/>
    </location>
</feature>
<keyword evidence="5 9" id="KW-1133">Transmembrane helix</keyword>
<dbReference type="SUPFAM" id="SSF158472">
    <property type="entry name" value="HAMP domain-like"/>
    <property type="match status" value="1"/>
</dbReference>
<keyword evidence="4 9" id="KW-0812">Transmembrane</keyword>
<name>A0A0M9GPN5_9HYPH</name>
<feature type="domain" description="HAMP" evidence="11">
    <location>
        <begin position="291"/>
        <end position="342"/>
    </location>
</feature>
<evidence type="ECO:0000313" key="13">
    <source>
        <dbReference type="Proteomes" id="UP000038011"/>
    </source>
</evidence>
<evidence type="ECO:0000256" key="9">
    <source>
        <dbReference type="SAM" id="Phobius"/>
    </source>
</evidence>
<dbReference type="SMART" id="SM00283">
    <property type="entry name" value="MA"/>
    <property type="match status" value="1"/>
</dbReference>
<dbReference type="PRINTS" id="PR00260">
    <property type="entry name" value="CHEMTRNSDUCR"/>
</dbReference>
<keyword evidence="8" id="KW-0807">Transducer</keyword>
<dbReference type="CDD" id="cd11386">
    <property type="entry name" value="MCP_signal"/>
    <property type="match status" value="1"/>
</dbReference>
<evidence type="ECO:0000256" key="6">
    <source>
        <dbReference type="ARBA" id="ARBA00023136"/>
    </source>
</evidence>
<evidence type="ECO:0000256" key="2">
    <source>
        <dbReference type="ARBA" id="ARBA00022475"/>
    </source>
</evidence>
<dbReference type="PANTHER" id="PTHR43531:SF11">
    <property type="entry name" value="METHYL-ACCEPTING CHEMOTAXIS PROTEIN 3"/>
    <property type="match status" value="1"/>
</dbReference>
<reference evidence="12 13" key="1">
    <citation type="submission" date="2015-01" db="EMBL/GenBank/DDBJ databases">
        <title>Ahrensia donghaiensis sp. nov., a novel dimethylsulphoniopropionate-cleavage bacterium isolated from seawater and emended descriptions of the genus Ahrensia and Ahrensia kielensis.</title>
        <authorList>
            <person name="Liu J."/>
        </authorList>
    </citation>
    <scope>NUCLEOTIDE SEQUENCE [LARGE SCALE GENOMIC DNA]</scope>
    <source>
        <strain evidence="12 13">LZD062</strain>
    </source>
</reference>
<dbReference type="OrthoDB" id="354287at2"/>
<dbReference type="PANTHER" id="PTHR43531">
    <property type="entry name" value="PROTEIN ICFG"/>
    <property type="match status" value="1"/>
</dbReference>
<dbReference type="InterPro" id="IPR004089">
    <property type="entry name" value="MCPsignal_dom"/>
</dbReference>
<dbReference type="RefSeq" id="WP_053998075.1">
    <property type="nucleotide sequence ID" value="NZ_JXMU01000003.1"/>
</dbReference>
<dbReference type="SMART" id="SM01049">
    <property type="entry name" value="Cache_2"/>
    <property type="match status" value="1"/>
</dbReference>
<feature type="transmembrane region" description="Helical" evidence="9">
    <location>
        <begin position="191"/>
        <end position="209"/>
    </location>
</feature>
<dbReference type="InterPro" id="IPR003660">
    <property type="entry name" value="HAMP_dom"/>
</dbReference>